<dbReference type="SUPFAM" id="SSF52058">
    <property type="entry name" value="L domain-like"/>
    <property type="match status" value="1"/>
</dbReference>
<evidence type="ECO:0000256" key="1">
    <source>
        <dbReference type="ARBA" id="ARBA00022614"/>
    </source>
</evidence>
<gene>
    <name evidence="3" type="primary">AVEN_203886_1</name>
    <name evidence="3" type="ORF">CEXT_310851</name>
</gene>
<reference evidence="3 4" key="1">
    <citation type="submission" date="2021-06" db="EMBL/GenBank/DDBJ databases">
        <title>Caerostris extrusa draft genome.</title>
        <authorList>
            <person name="Kono N."/>
            <person name="Arakawa K."/>
        </authorList>
    </citation>
    <scope>NUCLEOTIDE SEQUENCE [LARGE SCALE GENOMIC DNA]</scope>
</reference>
<accession>A0AAV4S887</accession>
<dbReference type="InterPro" id="IPR001611">
    <property type="entry name" value="Leu-rich_rpt"/>
</dbReference>
<comment type="caution">
    <text evidence="3">The sequence shown here is derived from an EMBL/GenBank/DDBJ whole genome shotgun (WGS) entry which is preliminary data.</text>
</comment>
<keyword evidence="2" id="KW-0677">Repeat</keyword>
<evidence type="ECO:0000313" key="4">
    <source>
        <dbReference type="Proteomes" id="UP001054945"/>
    </source>
</evidence>
<dbReference type="Gene3D" id="3.80.10.10">
    <property type="entry name" value="Ribonuclease Inhibitor"/>
    <property type="match status" value="1"/>
</dbReference>
<organism evidence="3 4">
    <name type="scientific">Caerostris extrusa</name>
    <name type="common">Bark spider</name>
    <name type="synonym">Caerostris bankana</name>
    <dbReference type="NCBI Taxonomy" id="172846"/>
    <lineage>
        <taxon>Eukaryota</taxon>
        <taxon>Metazoa</taxon>
        <taxon>Ecdysozoa</taxon>
        <taxon>Arthropoda</taxon>
        <taxon>Chelicerata</taxon>
        <taxon>Arachnida</taxon>
        <taxon>Araneae</taxon>
        <taxon>Araneomorphae</taxon>
        <taxon>Entelegynae</taxon>
        <taxon>Araneoidea</taxon>
        <taxon>Araneidae</taxon>
        <taxon>Caerostris</taxon>
    </lineage>
</organism>
<protein>
    <submittedName>
        <fullName evidence="3">Uncharacterized protein</fullName>
    </submittedName>
</protein>
<evidence type="ECO:0000256" key="2">
    <source>
        <dbReference type="ARBA" id="ARBA00022737"/>
    </source>
</evidence>
<dbReference type="PANTHER" id="PTHR45617:SF169">
    <property type="entry name" value="LRRCT DOMAIN-CONTAINING PROTEIN"/>
    <property type="match status" value="1"/>
</dbReference>
<name>A0AAV4S887_CAEEX</name>
<dbReference type="EMBL" id="BPLR01008968">
    <property type="protein sequence ID" value="GIY28632.1"/>
    <property type="molecule type" value="Genomic_DNA"/>
</dbReference>
<proteinExistence type="predicted"/>
<dbReference type="AlphaFoldDB" id="A0AAV4S887"/>
<evidence type="ECO:0000313" key="3">
    <source>
        <dbReference type="EMBL" id="GIY28632.1"/>
    </source>
</evidence>
<dbReference type="PANTHER" id="PTHR45617">
    <property type="entry name" value="LEUCINE RICH REPEAT FAMILY PROTEIN"/>
    <property type="match status" value="1"/>
</dbReference>
<dbReference type="Pfam" id="PF13855">
    <property type="entry name" value="LRR_8"/>
    <property type="match status" value="1"/>
</dbReference>
<dbReference type="Proteomes" id="UP001054945">
    <property type="component" value="Unassembled WGS sequence"/>
</dbReference>
<dbReference type="InterPro" id="IPR032675">
    <property type="entry name" value="LRR_dom_sf"/>
</dbReference>
<keyword evidence="4" id="KW-1185">Reference proteome</keyword>
<keyword evidence="1" id="KW-0433">Leucine-rich repeat</keyword>
<sequence>MLNFKYNQKSVFYPSMQFLQGRLIVSISAMIITVCVCRVMSDYLPIEECHELLPECECECTKGYLKDVELTCHNVSDFEAFNDILSNGSVFEVNTTFEISLSGNTVLPKGFLSGLTVSLFSVDDFQTQVEEGAFDGVLYVKYFFTERSSMKEIPDFRAFRSTLLILQLDNSRLTQLRGDNLKNLTQLRKLSFVNNSIEHVADDVFQGTEDVRYFDISHNVLIYLPPSLFRSWKRLKEVRLSYNQLLHVDHLFFWEEP</sequence>